<feature type="transmembrane region" description="Helical" evidence="1">
    <location>
        <begin position="47"/>
        <end position="65"/>
    </location>
</feature>
<comment type="caution">
    <text evidence="3">The sequence shown here is derived from an EMBL/GenBank/DDBJ whole genome shotgun (WGS) entry which is preliminary data.</text>
</comment>
<feature type="transmembrane region" description="Helical" evidence="1">
    <location>
        <begin position="128"/>
        <end position="151"/>
    </location>
</feature>
<name>A0A4R2KEX3_9RHOB</name>
<feature type="transmembrane region" description="Helical" evidence="1">
    <location>
        <begin position="77"/>
        <end position="96"/>
    </location>
</feature>
<sequence length="158" mass="16325">MTPSPGLRPGEILFALVLLGLALFAFREAHGISGFSGLTTGGAMPMTAAAVMVVAAGFILGDAVMRRRAPGAGPGATLRFLFSPRLVVFAALMAGYGAAIPWAGFLVASTAFLFAAVLILWRRGPLAAGAVTLAAIVAVWVIFRLVFQVVLPTGTLWP</sequence>
<dbReference type="InterPro" id="IPR009936">
    <property type="entry name" value="DUF1468"/>
</dbReference>
<accession>A0A4R2KEX3</accession>
<evidence type="ECO:0000313" key="4">
    <source>
        <dbReference type="Proteomes" id="UP000295142"/>
    </source>
</evidence>
<protein>
    <submittedName>
        <fullName evidence="3">Tripartite tricarboxylate transporter TctB family protein</fullName>
    </submittedName>
</protein>
<dbReference type="Proteomes" id="UP000295142">
    <property type="component" value="Unassembled WGS sequence"/>
</dbReference>
<dbReference type="EMBL" id="SLWW01000021">
    <property type="protein sequence ID" value="TCO68886.1"/>
    <property type="molecule type" value="Genomic_DNA"/>
</dbReference>
<feature type="domain" description="DUF1468" evidence="2">
    <location>
        <begin position="13"/>
        <end position="152"/>
    </location>
</feature>
<reference evidence="3 4" key="1">
    <citation type="submission" date="2019-03" db="EMBL/GenBank/DDBJ databases">
        <title>Genomic Encyclopedia of Type Strains, Phase IV (KMG-IV): sequencing the most valuable type-strain genomes for metagenomic binning, comparative biology and taxonomic classification.</title>
        <authorList>
            <person name="Goeker M."/>
        </authorList>
    </citation>
    <scope>NUCLEOTIDE SEQUENCE [LARGE SCALE GENOMIC DNA]</scope>
    <source>
        <strain evidence="3 4">DSM 4868</strain>
    </source>
</reference>
<evidence type="ECO:0000256" key="1">
    <source>
        <dbReference type="SAM" id="Phobius"/>
    </source>
</evidence>
<dbReference type="Pfam" id="PF07331">
    <property type="entry name" value="TctB"/>
    <property type="match status" value="1"/>
</dbReference>
<keyword evidence="1" id="KW-0472">Membrane</keyword>
<keyword evidence="4" id="KW-1185">Reference proteome</keyword>
<proteinExistence type="predicted"/>
<dbReference type="OrthoDB" id="8907787at2"/>
<gene>
    <name evidence="3" type="ORF">EV655_1213</name>
</gene>
<evidence type="ECO:0000313" key="3">
    <source>
        <dbReference type="EMBL" id="TCO68886.1"/>
    </source>
</evidence>
<keyword evidence="1" id="KW-1133">Transmembrane helix</keyword>
<organism evidence="3 4">
    <name type="scientific">Rhodovulum euryhalinum</name>
    <dbReference type="NCBI Taxonomy" id="35805"/>
    <lineage>
        <taxon>Bacteria</taxon>
        <taxon>Pseudomonadati</taxon>
        <taxon>Pseudomonadota</taxon>
        <taxon>Alphaproteobacteria</taxon>
        <taxon>Rhodobacterales</taxon>
        <taxon>Paracoccaceae</taxon>
        <taxon>Rhodovulum</taxon>
    </lineage>
</organism>
<evidence type="ECO:0000259" key="2">
    <source>
        <dbReference type="Pfam" id="PF07331"/>
    </source>
</evidence>
<feature type="transmembrane region" description="Helical" evidence="1">
    <location>
        <begin position="102"/>
        <end position="121"/>
    </location>
</feature>
<keyword evidence="1" id="KW-0812">Transmembrane</keyword>
<dbReference type="AlphaFoldDB" id="A0A4R2KEX3"/>
<dbReference type="RefSeq" id="WP_132546638.1">
    <property type="nucleotide sequence ID" value="NZ_SLWW01000021.1"/>
</dbReference>